<gene>
    <name evidence="1" type="ORF">PNH38_15100</name>
</gene>
<dbReference type="RefSeq" id="WP_201295968.1">
    <property type="nucleotide sequence ID" value="NZ_JAGUQN010000020.1"/>
</dbReference>
<evidence type="ECO:0000313" key="1">
    <source>
        <dbReference type="EMBL" id="MDE8565184.1"/>
    </source>
</evidence>
<keyword evidence="2" id="KW-1185">Reference proteome</keyword>
<protein>
    <submittedName>
        <fullName evidence="1">Uncharacterized protein</fullName>
    </submittedName>
</protein>
<name>A0ABT5W775_9BACL</name>
<dbReference type="Pfam" id="PF26595">
    <property type="entry name" value="A_ENA"/>
    <property type="match status" value="1"/>
</dbReference>
<accession>A0ABT5W775</accession>
<sequence length="154" mass="17338">MMKGKPVKDSEQKAYLGGKRNMSLPNIPNITPIISLERCETIDLLLSSIALEEIGLSNILNAEAENLQAFLNTDPNNLNDYLKINESINRTLRAVVKSQILLQFRLEDIILLDRDTCCEKCPSQDPDECDEEPPCPDCLDRYYPCGCDDGCNEK</sequence>
<dbReference type="EMBL" id="JAQOTG010000018">
    <property type="protein sequence ID" value="MDE8565184.1"/>
    <property type="molecule type" value="Genomic_DNA"/>
</dbReference>
<comment type="caution">
    <text evidence="1">The sequence shown here is derived from an EMBL/GenBank/DDBJ whole genome shotgun (WGS) entry which is preliminary data.</text>
</comment>
<evidence type="ECO:0000313" key="2">
    <source>
        <dbReference type="Proteomes" id="UP001213979"/>
    </source>
</evidence>
<organism evidence="1 2">
    <name type="scientific">Anoxybacteroides rupiense</name>
    <dbReference type="NCBI Taxonomy" id="311460"/>
    <lineage>
        <taxon>Bacteria</taxon>
        <taxon>Bacillati</taxon>
        <taxon>Bacillota</taxon>
        <taxon>Bacilli</taxon>
        <taxon>Bacillales</taxon>
        <taxon>Anoxybacillaceae</taxon>
        <taxon>Anoxybacteroides</taxon>
    </lineage>
</organism>
<proteinExistence type="predicted"/>
<dbReference type="Proteomes" id="UP001213979">
    <property type="component" value="Unassembled WGS sequence"/>
</dbReference>
<reference evidence="1 2" key="1">
    <citation type="submission" date="2023-01" db="EMBL/GenBank/DDBJ databases">
        <title>Genome-based reclassification of Anoxybacillus geothermalis as a later heterotypic synonym of Anoxybacillus rupiensis.</title>
        <authorList>
            <person name="Inan Bektas K."/>
            <person name="Canakci S."/>
            <person name="Belduz A.A."/>
            <person name="Guler H.H."/>
        </authorList>
    </citation>
    <scope>NUCLEOTIDE SEQUENCE [LARGE SCALE GENOMIC DNA]</scope>
    <source>
        <strain evidence="1 2">DSM 17127</strain>
    </source>
</reference>
<dbReference type="InterPro" id="IPR058705">
    <property type="entry name" value="A_ENA"/>
</dbReference>